<dbReference type="Gene3D" id="1.10.10.10">
    <property type="entry name" value="Winged helix-like DNA-binding domain superfamily/Winged helix DNA-binding domain"/>
    <property type="match status" value="1"/>
</dbReference>
<feature type="domain" description="HTH lysR-type" evidence="5">
    <location>
        <begin position="7"/>
        <end position="64"/>
    </location>
</feature>
<dbReference type="SUPFAM" id="SSF46785">
    <property type="entry name" value="Winged helix' DNA-binding domain"/>
    <property type="match status" value="1"/>
</dbReference>
<comment type="similarity">
    <text evidence="1">Belongs to the LysR transcriptional regulatory family.</text>
</comment>
<evidence type="ECO:0000259" key="5">
    <source>
        <dbReference type="PROSITE" id="PS50931"/>
    </source>
</evidence>
<dbReference type="InterPro" id="IPR050176">
    <property type="entry name" value="LTTR"/>
</dbReference>
<keyword evidence="7" id="KW-1185">Reference proteome</keyword>
<evidence type="ECO:0000313" key="6">
    <source>
        <dbReference type="EMBL" id="TQR88054.1"/>
    </source>
</evidence>
<evidence type="ECO:0000313" key="7">
    <source>
        <dbReference type="Proteomes" id="UP000315759"/>
    </source>
</evidence>
<dbReference type="PANTHER" id="PTHR30579">
    <property type="entry name" value="TRANSCRIPTIONAL REGULATOR"/>
    <property type="match status" value="1"/>
</dbReference>
<dbReference type="PROSITE" id="PS50931">
    <property type="entry name" value="HTH_LYSR"/>
    <property type="match status" value="1"/>
</dbReference>
<comment type="caution">
    <text evidence="6">The sequence shown here is derived from an EMBL/GenBank/DDBJ whole genome shotgun (WGS) entry which is preliminary data.</text>
</comment>
<dbReference type="GO" id="GO:0003677">
    <property type="term" value="F:DNA binding"/>
    <property type="evidence" value="ECO:0007669"/>
    <property type="project" value="UniProtKB-KW"/>
</dbReference>
<sequence>MSDPRSVRADDLRYLAAVVETGRLTSAAKKLGVDHSTVSRRLQALEQTLGARLLARVDEGWVLTEPGRAVIEHARMIDRAVELAAQAAGPSEPPGLTATVRITAADGFGTYFVTPAMARVRLQHPRLRIELATGARELTLRDTTFDIAVTPGPPPPATRLHTELLCEYDNGFYATEHYLREHGNPDSMSELAKHPIIWFVEELEKVHEIDLSSIVPNASLAFSSTNVFAQLEATRRGIGIGLLSKFVAHTAPELRPVAAGLPPTRVAVTLAARRDALKRPEVHVVREALHREVSVRGNELI</sequence>
<dbReference type="InterPro" id="IPR036388">
    <property type="entry name" value="WH-like_DNA-bd_sf"/>
</dbReference>
<evidence type="ECO:0000256" key="1">
    <source>
        <dbReference type="ARBA" id="ARBA00009437"/>
    </source>
</evidence>
<dbReference type="Gene3D" id="3.40.190.290">
    <property type="match status" value="1"/>
</dbReference>
<keyword evidence="2" id="KW-0805">Transcription regulation</keyword>
<keyword evidence="4" id="KW-0804">Transcription</keyword>
<gene>
    <name evidence="6" type="ORF">D8S82_03040</name>
</gene>
<reference evidence="6 7" key="1">
    <citation type="submission" date="2018-10" db="EMBL/GenBank/DDBJ databases">
        <title>Draft genome of Mycobacterium hodleri strain B.</title>
        <authorList>
            <person name="Amande T.J."/>
            <person name="Mcgenity T.J."/>
        </authorList>
    </citation>
    <scope>NUCLEOTIDE SEQUENCE [LARGE SCALE GENOMIC DNA]</scope>
    <source>
        <strain evidence="6 7">B</strain>
    </source>
</reference>
<keyword evidence="3" id="KW-0238">DNA-binding</keyword>
<dbReference type="RefSeq" id="WP_142550663.1">
    <property type="nucleotide sequence ID" value="NZ_VIFX01000003.1"/>
</dbReference>
<dbReference type="InterPro" id="IPR000847">
    <property type="entry name" value="LysR_HTH_N"/>
</dbReference>
<dbReference type="Pfam" id="PF03466">
    <property type="entry name" value="LysR_substrate"/>
    <property type="match status" value="1"/>
</dbReference>
<name>A0A544W735_9MYCO</name>
<dbReference type="AlphaFoldDB" id="A0A544W735"/>
<dbReference type="Pfam" id="PF00126">
    <property type="entry name" value="HTH_1"/>
    <property type="match status" value="1"/>
</dbReference>
<evidence type="ECO:0000256" key="4">
    <source>
        <dbReference type="ARBA" id="ARBA00023163"/>
    </source>
</evidence>
<evidence type="ECO:0000256" key="3">
    <source>
        <dbReference type="ARBA" id="ARBA00023125"/>
    </source>
</evidence>
<dbReference type="PANTHER" id="PTHR30579:SF3">
    <property type="entry name" value="TRANSCRIPTIONAL REGULATORY PROTEIN"/>
    <property type="match status" value="1"/>
</dbReference>
<dbReference type="SUPFAM" id="SSF53850">
    <property type="entry name" value="Periplasmic binding protein-like II"/>
    <property type="match status" value="1"/>
</dbReference>
<dbReference type="GO" id="GO:0003700">
    <property type="term" value="F:DNA-binding transcription factor activity"/>
    <property type="evidence" value="ECO:0007669"/>
    <property type="project" value="InterPro"/>
</dbReference>
<dbReference type="EMBL" id="VIFX01000003">
    <property type="protein sequence ID" value="TQR88054.1"/>
    <property type="molecule type" value="Genomic_DNA"/>
</dbReference>
<proteinExistence type="inferred from homology"/>
<dbReference type="InterPro" id="IPR005119">
    <property type="entry name" value="LysR_subst-bd"/>
</dbReference>
<organism evidence="6 7">
    <name type="scientific">Mycolicibacterium hodleri</name>
    <dbReference type="NCBI Taxonomy" id="49897"/>
    <lineage>
        <taxon>Bacteria</taxon>
        <taxon>Bacillati</taxon>
        <taxon>Actinomycetota</taxon>
        <taxon>Actinomycetes</taxon>
        <taxon>Mycobacteriales</taxon>
        <taxon>Mycobacteriaceae</taxon>
        <taxon>Mycolicibacterium</taxon>
    </lineage>
</organism>
<dbReference type="InterPro" id="IPR036390">
    <property type="entry name" value="WH_DNA-bd_sf"/>
</dbReference>
<evidence type="ECO:0000256" key="2">
    <source>
        <dbReference type="ARBA" id="ARBA00023015"/>
    </source>
</evidence>
<protein>
    <submittedName>
        <fullName evidence="6">LysR family transcriptional regulator</fullName>
    </submittedName>
</protein>
<accession>A0A544W735</accession>
<dbReference type="Proteomes" id="UP000315759">
    <property type="component" value="Unassembled WGS sequence"/>
</dbReference>